<comment type="caution">
    <text evidence="2">The sequence shown here is derived from an EMBL/GenBank/DDBJ whole genome shotgun (WGS) entry which is preliminary data.</text>
</comment>
<evidence type="ECO:0000313" key="3">
    <source>
        <dbReference type="Proteomes" id="UP000600918"/>
    </source>
</evidence>
<dbReference type="AlphaFoldDB" id="A0A834JQH5"/>
<keyword evidence="3" id="KW-1185">Reference proteome</keyword>
<dbReference type="EMBL" id="JACSDY010000022">
    <property type="protein sequence ID" value="KAF7392245.1"/>
    <property type="molecule type" value="Genomic_DNA"/>
</dbReference>
<organism evidence="2 3">
    <name type="scientific">Vespula pensylvanica</name>
    <name type="common">Western yellow jacket</name>
    <name type="synonym">Wasp</name>
    <dbReference type="NCBI Taxonomy" id="30213"/>
    <lineage>
        <taxon>Eukaryota</taxon>
        <taxon>Metazoa</taxon>
        <taxon>Ecdysozoa</taxon>
        <taxon>Arthropoda</taxon>
        <taxon>Hexapoda</taxon>
        <taxon>Insecta</taxon>
        <taxon>Pterygota</taxon>
        <taxon>Neoptera</taxon>
        <taxon>Endopterygota</taxon>
        <taxon>Hymenoptera</taxon>
        <taxon>Apocrita</taxon>
        <taxon>Aculeata</taxon>
        <taxon>Vespoidea</taxon>
        <taxon>Vespidae</taxon>
        <taxon>Vespinae</taxon>
        <taxon>Vespula</taxon>
    </lineage>
</organism>
<evidence type="ECO:0000256" key="1">
    <source>
        <dbReference type="SAM" id="MobiDB-lite"/>
    </source>
</evidence>
<proteinExistence type="predicted"/>
<feature type="compositionally biased region" description="Pro residues" evidence="1">
    <location>
        <begin position="1"/>
        <end position="20"/>
    </location>
</feature>
<gene>
    <name evidence="2" type="ORF">H0235_017244</name>
</gene>
<accession>A0A834JQH5</accession>
<feature type="compositionally biased region" description="Acidic residues" evidence="1">
    <location>
        <begin position="32"/>
        <end position="47"/>
    </location>
</feature>
<reference evidence="2" key="1">
    <citation type="journal article" date="2020" name="G3 (Bethesda)">
        <title>High-Quality Assemblies for Three Invasive Social Wasps from the &lt;i&gt;Vespula&lt;/i&gt; Genus.</title>
        <authorList>
            <person name="Harrop T.W.R."/>
            <person name="Guhlin J."/>
            <person name="McLaughlin G.M."/>
            <person name="Permina E."/>
            <person name="Stockwell P."/>
            <person name="Gilligan J."/>
            <person name="Le Lec M.F."/>
            <person name="Gruber M.A.M."/>
            <person name="Quinn O."/>
            <person name="Lovegrove M."/>
            <person name="Duncan E.J."/>
            <person name="Remnant E.J."/>
            <person name="Van Eeckhoven J."/>
            <person name="Graham B."/>
            <person name="Knapp R.A."/>
            <person name="Langford K.W."/>
            <person name="Kronenberg Z."/>
            <person name="Press M.O."/>
            <person name="Eacker S.M."/>
            <person name="Wilson-Rankin E.E."/>
            <person name="Purcell J."/>
            <person name="Lester P.J."/>
            <person name="Dearden P.K."/>
        </authorList>
    </citation>
    <scope>NUCLEOTIDE SEQUENCE</scope>
    <source>
        <strain evidence="2">Volc-1</strain>
    </source>
</reference>
<sequence>MQVGSPPIPPTVATVAPPPSAGVRRRKKEKEDTDDDDDDDDDDDNDNDNSRALILAMVRSSLLTAAVALLGRLSESTGIIPESTNAPAYHQLDAAAAAPAAATATATATATAAATAAACPRHSLTARYQTAAFTR</sequence>
<dbReference type="Proteomes" id="UP000600918">
    <property type="component" value="Unassembled WGS sequence"/>
</dbReference>
<feature type="region of interest" description="Disordered" evidence="1">
    <location>
        <begin position="1"/>
        <end position="48"/>
    </location>
</feature>
<evidence type="ECO:0000313" key="2">
    <source>
        <dbReference type="EMBL" id="KAF7392245.1"/>
    </source>
</evidence>
<name>A0A834JQH5_VESPE</name>
<protein>
    <submittedName>
        <fullName evidence="2">Uncharacterized protein</fullName>
    </submittedName>
</protein>